<accession>A0A2M9G6W9</accession>
<dbReference type="EMBL" id="PHIG01000005">
    <property type="protein sequence ID" value="PJK31441.1"/>
    <property type="molecule type" value="Genomic_DNA"/>
</dbReference>
<organism evidence="2 3">
    <name type="scientific">Minwuia thermotolerans</name>
    <dbReference type="NCBI Taxonomy" id="2056226"/>
    <lineage>
        <taxon>Bacteria</taxon>
        <taxon>Pseudomonadati</taxon>
        <taxon>Pseudomonadota</taxon>
        <taxon>Alphaproteobacteria</taxon>
        <taxon>Minwuiales</taxon>
        <taxon>Minwuiaceae</taxon>
        <taxon>Minwuia</taxon>
    </lineage>
</organism>
<evidence type="ECO:0000256" key="1">
    <source>
        <dbReference type="PIRSR" id="PIRSR613078-2"/>
    </source>
</evidence>
<dbReference type="Pfam" id="PF00300">
    <property type="entry name" value="His_Phos_1"/>
    <property type="match status" value="1"/>
</dbReference>
<dbReference type="Gene3D" id="3.40.50.1240">
    <property type="entry name" value="Phosphoglycerate mutase-like"/>
    <property type="match status" value="1"/>
</dbReference>
<dbReference type="GO" id="GO:0016791">
    <property type="term" value="F:phosphatase activity"/>
    <property type="evidence" value="ECO:0007669"/>
    <property type="project" value="TreeGrafter"/>
</dbReference>
<name>A0A2M9G6W9_9PROT</name>
<sequence>MTDLAADRRRVYLMRHGDVNYYDENGVRVAEPDKVPLTDLGHEQAAAMGEALREVHFDRAVCSGLLRTVQTAEGALGGRTDPKLEVIGGLREIRSGAAALMNRSESLSEMVYAFERAHEPGMRFARGEAFDDFYERVTKTIHELLIEDDWRTMLIVAHGGVNRAVFSWLAHAGLHGLARFEQDTACLNIIDLDVADGRLQRYFLRMLNWRPDEPWRLDDRRTNQERYFAQRADA</sequence>
<protein>
    <submittedName>
        <fullName evidence="2">Histidine phosphatase family protein</fullName>
    </submittedName>
</protein>
<dbReference type="InterPro" id="IPR050275">
    <property type="entry name" value="PGM_Phosphatase"/>
</dbReference>
<dbReference type="AlphaFoldDB" id="A0A2M9G6W9"/>
<feature type="binding site" evidence="1">
    <location>
        <position position="67"/>
    </location>
    <ligand>
        <name>substrate</name>
    </ligand>
</feature>
<comment type="caution">
    <text evidence="2">The sequence shown here is derived from an EMBL/GenBank/DDBJ whole genome shotgun (WGS) entry which is preliminary data.</text>
</comment>
<dbReference type="InterPro" id="IPR029033">
    <property type="entry name" value="His_PPase_superfam"/>
</dbReference>
<evidence type="ECO:0000313" key="2">
    <source>
        <dbReference type="EMBL" id="PJK31441.1"/>
    </source>
</evidence>
<proteinExistence type="predicted"/>
<dbReference type="SUPFAM" id="SSF53254">
    <property type="entry name" value="Phosphoglycerate mutase-like"/>
    <property type="match status" value="1"/>
</dbReference>
<dbReference type="Proteomes" id="UP000229498">
    <property type="component" value="Unassembled WGS sequence"/>
</dbReference>
<dbReference type="InterPro" id="IPR013078">
    <property type="entry name" value="His_Pase_superF_clade-1"/>
</dbReference>
<dbReference type="RefSeq" id="WP_109793867.1">
    <property type="nucleotide sequence ID" value="NZ_PHIG01000005.1"/>
</dbReference>
<gene>
    <name evidence="2" type="ORF">CVT23_01855</name>
</gene>
<dbReference type="SMART" id="SM00855">
    <property type="entry name" value="PGAM"/>
    <property type="match status" value="1"/>
</dbReference>
<evidence type="ECO:0000313" key="3">
    <source>
        <dbReference type="Proteomes" id="UP000229498"/>
    </source>
</evidence>
<keyword evidence="3" id="KW-1185">Reference proteome</keyword>
<reference evidence="2 3" key="1">
    <citation type="submission" date="2017-11" db="EMBL/GenBank/DDBJ databases">
        <title>Draft genome sequence of Rhizobiales bacterium SY3-13.</title>
        <authorList>
            <person name="Sun C."/>
        </authorList>
    </citation>
    <scope>NUCLEOTIDE SEQUENCE [LARGE SCALE GENOMIC DNA]</scope>
    <source>
        <strain evidence="2 3">SY3-13</strain>
    </source>
</reference>
<dbReference type="PANTHER" id="PTHR48100">
    <property type="entry name" value="BROAD-SPECIFICITY PHOSPHATASE YOR283W-RELATED"/>
    <property type="match status" value="1"/>
</dbReference>
<dbReference type="OrthoDB" id="9781415at2"/>
<dbReference type="CDD" id="cd07067">
    <property type="entry name" value="HP_PGM_like"/>
    <property type="match status" value="1"/>
</dbReference>